<protein>
    <submittedName>
        <fullName evidence="1">Uncharacterized protein</fullName>
    </submittedName>
</protein>
<name>A0AAV4W0K5_CAEEX</name>
<reference evidence="1 2" key="1">
    <citation type="submission" date="2021-06" db="EMBL/GenBank/DDBJ databases">
        <title>Caerostris extrusa draft genome.</title>
        <authorList>
            <person name="Kono N."/>
            <person name="Arakawa K."/>
        </authorList>
    </citation>
    <scope>NUCLEOTIDE SEQUENCE [LARGE SCALE GENOMIC DNA]</scope>
</reference>
<dbReference type="EMBL" id="BPLR01015440">
    <property type="protein sequence ID" value="GIY76137.1"/>
    <property type="molecule type" value="Genomic_DNA"/>
</dbReference>
<accession>A0AAV4W0K5</accession>
<proteinExistence type="predicted"/>
<keyword evidence="2" id="KW-1185">Reference proteome</keyword>
<evidence type="ECO:0000313" key="1">
    <source>
        <dbReference type="EMBL" id="GIY76137.1"/>
    </source>
</evidence>
<dbReference type="Proteomes" id="UP001054945">
    <property type="component" value="Unassembled WGS sequence"/>
</dbReference>
<gene>
    <name evidence="1" type="ORF">CEXT_257051</name>
</gene>
<sequence>MAAIENQLLFNRDGIAVHRRTKYSQKRRLELRNPAIGEESIHSWVSSSLCLGGDPGGTADGIGYYAPNSLIPRI</sequence>
<comment type="caution">
    <text evidence="1">The sequence shown here is derived from an EMBL/GenBank/DDBJ whole genome shotgun (WGS) entry which is preliminary data.</text>
</comment>
<organism evidence="1 2">
    <name type="scientific">Caerostris extrusa</name>
    <name type="common">Bark spider</name>
    <name type="synonym">Caerostris bankana</name>
    <dbReference type="NCBI Taxonomy" id="172846"/>
    <lineage>
        <taxon>Eukaryota</taxon>
        <taxon>Metazoa</taxon>
        <taxon>Ecdysozoa</taxon>
        <taxon>Arthropoda</taxon>
        <taxon>Chelicerata</taxon>
        <taxon>Arachnida</taxon>
        <taxon>Araneae</taxon>
        <taxon>Araneomorphae</taxon>
        <taxon>Entelegynae</taxon>
        <taxon>Araneoidea</taxon>
        <taxon>Araneidae</taxon>
        <taxon>Caerostris</taxon>
    </lineage>
</organism>
<dbReference type="AlphaFoldDB" id="A0AAV4W0K5"/>
<evidence type="ECO:0000313" key="2">
    <source>
        <dbReference type="Proteomes" id="UP001054945"/>
    </source>
</evidence>